<sequence length="86" mass="10639">MLQKSYNKIEYIEQYWHPSFKTYLSEKELLERLLACDSKWAETYKTYEQILRAIQTKDYSLFIELIDQATQFKEFVTVFKTFKKYR</sequence>
<name>A0A1J0A5A4_9ENTE</name>
<dbReference type="KEGG" id="vte:BHY08_04290"/>
<evidence type="ECO:0000313" key="2">
    <source>
        <dbReference type="Proteomes" id="UP000191200"/>
    </source>
</evidence>
<organism evidence="1 2">
    <name type="scientific">Vagococcus teuberi</name>
    <dbReference type="NCBI Taxonomy" id="519472"/>
    <lineage>
        <taxon>Bacteria</taxon>
        <taxon>Bacillati</taxon>
        <taxon>Bacillota</taxon>
        <taxon>Bacilli</taxon>
        <taxon>Lactobacillales</taxon>
        <taxon>Enterococcaceae</taxon>
        <taxon>Vagococcus</taxon>
    </lineage>
</organism>
<protein>
    <submittedName>
        <fullName evidence="1">Uncharacterized protein</fullName>
    </submittedName>
</protein>
<dbReference type="RefSeq" id="WP_071456702.1">
    <property type="nucleotide sequence ID" value="NZ_CP017267.1"/>
</dbReference>
<reference evidence="1 2" key="1">
    <citation type="submission" date="2016-09" db="EMBL/GenBank/DDBJ databases">
        <title>Vagococcus teuberi sp. nov., isolated from the Malian artisanal sour milk fene.</title>
        <authorList>
            <person name="Wullschleger S."/>
            <person name="Seifert C."/>
            <person name="Baumgartner S."/>
            <person name="Lacroix C."/>
            <person name="Bonfoh B."/>
            <person name="Stevens M.J."/>
            <person name="Meile L."/>
        </authorList>
    </citation>
    <scope>NUCLEOTIDE SEQUENCE [LARGE SCALE GENOMIC DNA]</scope>
    <source>
        <strain evidence="1 2">DSM 21459</strain>
    </source>
</reference>
<dbReference type="Proteomes" id="UP000191200">
    <property type="component" value="Chromosome"/>
</dbReference>
<dbReference type="EMBL" id="CP017267">
    <property type="protein sequence ID" value="APB31117.1"/>
    <property type="molecule type" value="Genomic_DNA"/>
</dbReference>
<gene>
    <name evidence="1" type="ORF">BHY08_04290</name>
</gene>
<dbReference type="AlphaFoldDB" id="A0A1J0A5A4"/>
<keyword evidence="2" id="KW-1185">Reference proteome</keyword>
<evidence type="ECO:0000313" key="1">
    <source>
        <dbReference type="EMBL" id="APB31117.1"/>
    </source>
</evidence>
<proteinExistence type="predicted"/>
<accession>A0A1J0A5A4</accession>